<reference evidence="9 11" key="2">
    <citation type="submission" date="2018-12" db="EMBL/GenBank/DDBJ databases">
        <authorList>
            <person name="hu s."/>
            <person name="Xu Y."/>
            <person name="Xu B."/>
            <person name="Li F."/>
        </authorList>
    </citation>
    <scope>NUCLEOTIDE SEQUENCE [LARGE SCALE GENOMIC DNA]</scope>
    <source>
        <strain evidence="9 11">KSW2-17</strain>
    </source>
</reference>
<dbReference type="GO" id="GO:0031460">
    <property type="term" value="P:glycine betaine transport"/>
    <property type="evidence" value="ECO:0007669"/>
    <property type="project" value="TreeGrafter"/>
</dbReference>
<dbReference type="Gene3D" id="1.10.3720.10">
    <property type="entry name" value="MetI-like"/>
    <property type="match status" value="1"/>
</dbReference>
<comment type="similarity">
    <text evidence="6">Belongs to the binding-protein-dependent transport system permease family.</text>
</comment>
<keyword evidence="11" id="KW-1185">Reference proteome</keyword>
<keyword evidence="5 6" id="KW-0472">Membrane</keyword>
<dbReference type="Proteomes" id="UP000268291">
    <property type="component" value="Unassembled WGS sequence"/>
</dbReference>
<feature type="transmembrane region" description="Helical" evidence="6">
    <location>
        <begin position="77"/>
        <end position="96"/>
    </location>
</feature>
<evidence type="ECO:0000256" key="1">
    <source>
        <dbReference type="ARBA" id="ARBA00004141"/>
    </source>
</evidence>
<feature type="domain" description="ABC transmembrane type-1" evidence="7">
    <location>
        <begin position="15"/>
        <end position="201"/>
    </location>
</feature>
<dbReference type="InterPro" id="IPR035906">
    <property type="entry name" value="MetI-like_sf"/>
</dbReference>
<evidence type="ECO:0000313" key="8">
    <source>
        <dbReference type="EMBL" id="PSL38526.1"/>
    </source>
</evidence>
<dbReference type="SUPFAM" id="SSF161098">
    <property type="entry name" value="MetI-like"/>
    <property type="match status" value="1"/>
</dbReference>
<gene>
    <name evidence="8" type="ORF">CLV49_2151</name>
    <name evidence="9" type="ORF">ELQ93_08460</name>
</gene>
<dbReference type="Proteomes" id="UP000241203">
    <property type="component" value="Unassembled WGS sequence"/>
</dbReference>
<evidence type="ECO:0000256" key="6">
    <source>
        <dbReference type="RuleBase" id="RU363032"/>
    </source>
</evidence>
<sequence length="223" mass="24005">MTWVIANFSQIWRLTLDHIALSVPPILLGFLLAVPLGWIAHRYKPSRAILLTAGGLLYTVPGIALFISLPVILGTRILDPVNVIVAMTIYAVALLVRTAADAFDAVSGDVRQSSIAVGYGPIRRFFEVELPLAGPVLLSGLRVVSASTVSLVSIGSLIGVSSLGYFFLNGLNRRFPTEIFTGIVGVIVIAVVFDLILVLIGRLLLPWAHVARQREGRGRRATA</sequence>
<proteinExistence type="inferred from homology"/>
<reference evidence="8 10" key="1">
    <citation type="submission" date="2018-03" db="EMBL/GenBank/DDBJ databases">
        <title>Genomic Encyclopedia of Archaeal and Bacterial Type Strains, Phase II (KMG-II): from individual species to whole genera.</title>
        <authorList>
            <person name="Goeker M."/>
        </authorList>
    </citation>
    <scope>NUCLEOTIDE SEQUENCE [LARGE SCALE GENOMIC DNA]</scope>
    <source>
        <strain evidence="8 10">DSM 21548</strain>
    </source>
</reference>
<accession>A0A2P8GX29</accession>
<organism evidence="8 10">
    <name type="scientific">Labedella gwakjiensis</name>
    <dbReference type="NCBI Taxonomy" id="390269"/>
    <lineage>
        <taxon>Bacteria</taxon>
        <taxon>Bacillati</taxon>
        <taxon>Actinomycetota</taxon>
        <taxon>Actinomycetes</taxon>
        <taxon>Micrococcales</taxon>
        <taxon>Microbacteriaceae</taxon>
        <taxon>Labedella</taxon>
    </lineage>
</organism>
<comment type="caution">
    <text evidence="8">The sequence shown here is derived from an EMBL/GenBank/DDBJ whole genome shotgun (WGS) entry which is preliminary data.</text>
</comment>
<evidence type="ECO:0000313" key="11">
    <source>
        <dbReference type="Proteomes" id="UP000268291"/>
    </source>
</evidence>
<evidence type="ECO:0000313" key="9">
    <source>
        <dbReference type="EMBL" id="RUQ86962.1"/>
    </source>
</evidence>
<dbReference type="Pfam" id="PF00528">
    <property type="entry name" value="BPD_transp_1"/>
    <property type="match status" value="1"/>
</dbReference>
<dbReference type="RefSeq" id="WP_106563532.1">
    <property type="nucleotide sequence ID" value="NZ_PYAU01000001.1"/>
</dbReference>
<dbReference type="CDD" id="cd06261">
    <property type="entry name" value="TM_PBP2"/>
    <property type="match status" value="1"/>
</dbReference>
<dbReference type="PROSITE" id="PS50928">
    <property type="entry name" value="ABC_TM1"/>
    <property type="match status" value="1"/>
</dbReference>
<evidence type="ECO:0000313" key="10">
    <source>
        <dbReference type="Proteomes" id="UP000241203"/>
    </source>
</evidence>
<dbReference type="EMBL" id="PYAU01000001">
    <property type="protein sequence ID" value="PSL38526.1"/>
    <property type="molecule type" value="Genomic_DNA"/>
</dbReference>
<dbReference type="InterPro" id="IPR000515">
    <property type="entry name" value="MetI-like"/>
</dbReference>
<evidence type="ECO:0000256" key="5">
    <source>
        <dbReference type="ARBA" id="ARBA00023136"/>
    </source>
</evidence>
<evidence type="ECO:0000256" key="2">
    <source>
        <dbReference type="ARBA" id="ARBA00022448"/>
    </source>
</evidence>
<feature type="transmembrane region" description="Helical" evidence="6">
    <location>
        <begin position="48"/>
        <end position="71"/>
    </location>
</feature>
<dbReference type="PANTHER" id="PTHR30177:SF4">
    <property type="entry name" value="OSMOPROTECTANT IMPORT PERMEASE PROTEIN OSMW"/>
    <property type="match status" value="1"/>
</dbReference>
<evidence type="ECO:0000256" key="4">
    <source>
        <dbReference type="ARBA" id="ARBA00022989"/>
    </source>
</evidence>
<evidence type="ECO:0000256" key="3">
    <source>
        <dbReference type="ARBA" id="ARBA00022692"/>
    </source>
</evidence>
<evidence type="ECO:0000259" key="7">
    <source>
        <dbReference type="PROSITE" id="PS50928"/>
    </source>
</evidence>
<keyword evidence="4 6" id="KW-1133">Transmembrane helix</keyword>
<keyword evidence="3 6" id="KW-0812">Transmembrane</keyword>
<dbReference type="EMBL" id="RZGY01000001">
    <property type="protein sequence ID" value="RUQ86962.1"/>
    <property type="molecule type" value="Genomic_DNA"/>
</dbReference>
<feature type="transmembrane region" description="Helical" evidence="6">
    <location>
        <begin position="143"/>
        <end position="167"/>
    </location>
</feature>
<dbReference type="GO" id="GO:0055085">
    <property type="term" value="P:transmembrane transport"/>
    <property type="evidence" value="ECO:0007669"/>
    <property type="project" value="InterPro"/>
</dbReference>
<keyword evidence="2 6" id="KW-0813">Transport</keyword>
<dbReference type="InterPro" id="IPR051204">
    <property type="entry name" value="ABC_transp_perm/SBD"/>
</dbReference>
<dbReference type="PANTHER" id="PTHR30177">
    <property type="entry name" value="GLYCINE BETAINE/L-PROLINE TRANSPORT SYSTEM PERMEASE PROTEIN PROW"/>
    <property type="match status" value="1"/>
</dbReference>
<name>A0A2P8GX29_9MICO</name>
<comment type="subcellular location">
    <subcellularLocation>
        <location evidence="6">Cell membrane</location>
        <topology evidence="6">Multi-pass membrane protein</topology>
    </subcellularLocation>
    <subcellularLocation>
        <location evidence="1">Membrane</location>
        <topology evidence="1">Multi-pass membrane protein</topology>
    </subcellularLocation>
</comment>
<dbReference type="OrthoDB" id="3233284at2"/>
<dbReference type="AlphaFoldDB" id="A0A2P8GX29"/>
<dbReference type="GO" id="GO:0005886">
    <property type="term" value="C:plasma membrane"/>
    <property type="evidence" value="ECO:0007669"/>
    <property type="project" value="UniProtKB-SubCell"/>
</dbReference>
<feature type="transmembrane region" description="Helical" evidence="6">
    <location>
        <begin position="20"/>
        <end position="41"/>
    </location>
</feature>
<protein>
    <submittedName>
        <fullName evidence="9">ABC transporter permease subunit</fullName>
    </submittedName>
    <submittedName>
        <fullName evidence="8">Osmoprotectant transport system permease protein</fullName>
    </submittedName>
</protein>
<feature type="transmembrane region" description="Helical" evidence="6">
    <location>
        <begin position="179"/>
        <end position="205"/>
    </location>
</feature>